<dbReference type="AlphaFoldDB" id="A0A0A9HIN6"/>
<reference evidence="2" key="1">
    <citation type="submission" date="2014-09" db="EMBL/GenBank/DDBJ databases">
        <authorList>
            <person name="Magalhaes I.L.F."/>
            <person name="Oliveira U."/>
            <person name="Santos F.R."/>
            <person name="Vidigal T.H.D.A."/>
            <person name="Brescovit A.D."/>
            <person name="Santos A.J."/>
        </authorList>
    </citation>
    <scope>NUCLEOTIDE SEQUENCE</scope>
    <source>
        <tissue evidence="2">Shoot tissue taken approximately 20 cm above the soil surface</tissue>
    </source>
</reference>
<feature type="region of interest" description="Disordered" evidence="1">
    <location>
        <begin position="34"/>
        <end position="76"/>
    </location>
</feature>
<evidence type="ECO:0000256" key="1">
    <source>
        <dbReference type="SAM" id="MobiDB-lite"/>
    </source>
</evidence>
<feature type="compositionally biased region" description="Polar residues" evidence="1">
    <location>
        <begin position="41"/>
        <end position="59"/>
    </location>
</feature>
<sequence length="76" mass="8100">MDVGNPRRSLPLLCPCPIQASVSTMMTSCTFLTPHVPPSKLESSPHQSSLSTRNSTALPASSAHPWVEKAPQMSSP</sequence>
<protein>
    <submittedName>
        <fullName evidence="2">Uncharacterized protein</fullName>
    </submittedName>
</protein>
<dbReference type="EMBL" id="GBRH01163170">
    <property type="protein sequence ID" value="JAE34726.1"/>
    <property type="molecule type" value="Transcribed_RNA"/>
</dbReference>
<reference evidence="2" key="2">
    <citation type="journal article" date="2015" name="Data Brief">
        <title>Shoot transcriptome of the giant reed, Arundo donax.</title>
        <authorList>
            <person name="Barrero R.A."/>
            <person name="Guerrero F.D."/>
            <person name="Moolhuijzen P."/>
            <person name="Goolsby J.A."/>
            <person name="Tidwell J."/>
            <person name="Bellgard S.E."/>
            <person name="Bellgard M.I."/>
        </authorList>
    </citation>
    <scope>NUCLEOTIDE SEQUENCE</scope>
    <source>
        <tissue evidence="2">Shoot tissue taken approximately 20 cm above the soil surface</tissue>
    </source>
</reference>
<proteinExistence type="predicted"/>
<evidence type="ECO:0000313" key="2">
    <source>
        <dbReference type="EMBL" id="JAE34726.1"/>
    </source>
</evidence>
<dbReference type="PROSITE" id="PS51257">
    <property type="entry name" value="PROKAR_LIPOPROTEIN"/>
    <property type="match status" value="1"/>
</dbReference>
<organism evidence="2">
    <name type="scientific">Arundo donax</name>
    <name type="common">Giant reed</name>
    <name type="synonym">Donax arundinaceus</name>
    <dbReference type="NCBI Taxonomy" id="35708"/>
    <lineage>
        <taxon>Eukaryota</taxon>
        <taxon>Viridiplantae</taxon>
        <taxon>Streptophyta</taxon>
        <taxon>Embryophyta</taxon>
        <taxon>Tracheophyta</taxon>
        <taxon>Spermatophyta</taxon>
        <taxon>Magnoliopsida</taxon>
        <taxon>Liliopsida</taxon>
        <taxon>Poales</taxon>
        <taxon>Poaceae</taxon>
        <taxon>PACMAD clade</taxon>
        <taxon>Arundinoideae</taxon>
        <taxon>Arundineae</taxon>
        <taxon>Arundo</taxon>
    </lineage>
</organism>
<name>A0A0A9HIN6_ARUDO</name>
<accession>A0A0A9HIN6</accession>